<feature type="transmembrane region" description="Helical" evidence="6">
    <location>
        <begin position="96"/>
        <end position="113"/>
    </location>
</feature>
<feature type="domain" description="Bacterial sugar transferase" evidence="7">
    <location>
        <begin position="278"/>
        <end position="465"/>
    </location>
</feature>
<keyword evidence="3 6" id="KW-0812">Transmembrane</keyword>
<dbReference type="PANTHER" id="PTHR30576">
    <property type="entry name" value="COLANIC BIOSYNTHESIS UDP-GLUCOSE LIPID CARRIER TRANSFERASE"/>
    <property type="match status" value="1"/>
</dbReference>
<gene>
    <name evidence="8" type="ORF">GM51_4740</name>
</gene>
<reference evidence="8" key="1">
    <citation type="submission" date="2014-06" db="EMBL/GenBank/DDBJ databases">
        <title>Key roles for freshwater Actinobacteria revealed by deep metagenomic sequencing.</title>
        <authorList>
            <person name="Ghai R."/>
            <person name="Mizuno C.M."/>
            <person name="Picazo A."/>
            <person name="Camacho A."/>
            <person name="Rodriguez-Valera F."/>
        </authorList>
    </citation>
    <scope>NUCLEOTIDE SEQUENCE</scope>
</reference>
<comment type="subcellular location">
    <subcellularLocation>
        <location evidence="1">Membrane</location>
        <topology evidence="1">Multi-pass membrane protein</topology>
    </subcellularLocation>
</comment>
<dbReference type="AlphaFoldDB" id="A0A094SQB3"/>
<dbReference type="GO" id="GO:0016780">
    <property type="term" value="F:phosphotransferase activity, for other substituted phosphate groups"/>
    <property type="evidence" value="ECO:0007669"/>
    <property type="project" value="TreeGrafter"/>
</dbReference>
<evidence type="ECO:0000256" key="6">
    <source>
        <dbReference type="SAM" id="Phobius"/>
    </source>
</evidence>
<keyword evidence="2" id="KW-0808">Transferase</keyword>
<evidence type="ECO:0000256" key="2">
    <source>
        <dbReference type="ARBA" id="ARBA00022679"/>
    </source>
</evidence>
<sequence length="471" mass="53303">MSQLNKTIGQGSSANWKAQLGRQIGSVDFFVLLLVTILNLRVRFPQIWIGDLNNYELKNIGIATLILSSWLFVLWINGSRETNILGFGADEYKRLINATLFSFTFIAFISYIFKLEISRGFVLLIYPSGLISLFIARRILRKRLLKSRNEGRYVSRVLLLHSGEADPVEKRLLLAKHAGLNIVHKLKTQESQTFNHKQIVAEALKNNCDQIMVGQSALISASELRNLGWALEETNIDLVVAPAVTEIAGPRLKVSNVEGLPLLHLDQPVFSGSAKAAKRLLDLFLSVVGLIIISPFLIVIALIIKSHDRGKVLYSQKRVGQNNKEFNVYKFRTMYEGSHEKRDEVMAQTNKDLRLAKSPNDPRITKPGAFLRRWSIDEIPQIINVFKGEMSLVGPRPPLAVEVNMYEKSERRRLLVKPGLTGLWQVSGRSELDWEDAVRLDLYYVENWSLTLDILILIRTAAAVWRGEGAY</sequence>
<proteinExistence type="predicted"/>
<feature type="transmembrane region" description="Helical" evidence="6">
    <location>
        <begin position="283"/>
        <end position="304"/>
    </location>
</feature>
<dbReference type="PANTHER" id="PTHR30576:SF10">
    <property type="entry name" value="SLL5057 PROTEIN"/>
    <property type="match status" value="1"/>
</dbReference>
<dbReference type="EMBL" id="JNSL01000019">
    <property type="protein sequence ID" value="KGA20878.1"/>
    <property type="molecule type" value="Genomic_DNA"/>
</dbReference>
<evidence type="ECO:0000313" key="8">
    <source>
        <dbReference type="EMBL" id="KGA20878.1"/>
    </source>
</evidence>
<evidence type="ECO:0000256" key="4">
    <source>
        <dbReference type="ARBA" id="ARBA00022989"/>
    </source>
</evidence>
<feature type="transmembrane region" description="Helical" evidence="6">
    <location>
        <begin position="119"/>
        <end position="140"/>
    </location>
</feature>
<organism evidence="8">
    <name type="scientific">freshwater metagenome</name>
    <dbReference type="NCBI Taxonomy" id="449393"/>
    <lineage>
        <taxon>unclassified sequences</taxon>
        <taxon>metagenomes</taxon>
        <taxon>ecological metagenomes</taxon>
    </lineage>
</organism>
<accession>A0A094SQB3</accession>
<keyword evidence="5 6" id="KW-0472">Membrane</keyword>
<dbReference type="InterPro" id="IPR017475">
    <property type="entry name" value="EPS_sugar_tfrase"/>
</dbReference>
<dbReference type="InterPro" id="IPR003362">
    <property type="entry name" value="Bact_transf"/>
</dbReference>
<evidence type="ECO:0000256" key="3">
    <source>
        <dbReference type="ARBA" id="ARBA00022692"/>
    </source>
</evidence>
<dbReference type="GO" id="GO:0016020">
    <property type="term" value="C:membrane"/>
    <property type="evidence" value="ECO:0007669"/>
    <property type="project" value="UniProtKB-SubCell"/>
</dbReference>
<dbReference type="NCBIfam" id="TIGR03025">
    <property type="entry name" value="EPS_sugtrans"/>
    <property type="match status" value="1"/>
</dbReference>
<evidence type="ECO:0000256" key="1">
    <source>
        <dbReference type="ARBA" id="ARBA00004141"/>
    </source>
</evidence>
<evidence type="ECO:0000256" key="5">
    <source>
        <dbReference type="ARBA" id="ARBA00023136"/>
    </source>
</evidence>
<keyword evidence="4 6" id="KW-1133">Transmembrane helix</keyword>
<evidence type="ECO:0000259" key="7">
    <source>
        <dbReference type="Pfam" id="PF02397"/>
    </source>
</evidence>
<feature type="transmembrane region" description="Helical" evidence="6">
    <location>
        <begin position="20"/>
        <end position="40"/>
    </location>
</feature>
<feature type="transmembrane region" description="Helical" evidence="6">
    <location>
        <begin position="60"/>
        <end position="76"/>
    </location>
</feature>
<protein>
    <recommendedName>
        <fullName evidence="7">Bacterial sugar transferase domain-containing protein</fullName>
    </recommendedName>
</protein>
<name>A0A094SQB3_9ZZZZ</name>
<dbReference type="Pfam" id="PF13727">
    <property type="entry name" value="CoA_binding_3"/>
    <property type="match status" value="1"/>
</dbReference>
<comment type="caution">
    <text evidence="8">The sequence shown here is derived from an EMBL/GenBank/DDBJ whole genome shotgun (WGS) entry which is preliminary data.</text>
</comment>
<dbReference type="Pfam" id="PF02397">
    <property type="entry name" value="Bac_transf"/>
    <property type="match status" value="1"/>
</dbReference>